<dbReference type="NCBIfam" id="NF001138">
    <property type="entry name" value="PRK00143.1"/>
    <property type="match status" value="1"/>
</dbReference>
<comment type="subcellular location">
    <subcellularLocation>
        <location evidence="9">Cytoplasm</location>
    </subcellularLocation>
</comment>
<dbReference type="InterPro" id="IPR051305">
    <property type="entry name" value="tRNA_2-thiouridylase_MnmA"/>
</dbReference>
<feature type="site" description="Interaction with tRNA" evidence="9">
    <location>
        <position position="133"/>
    </location>
</feature>
<feature type="active site" description="Cysteine persulfide intermediate" evidence="9">
    <location>
        <position position="204"/>
    </location>
</feature>
<dbReference type="GO" id="GO:0000049">
    <property type="term" value="F:tRNA binding"/>
    <property type="evidence" value="ECO:0007669"/>
    <property type="project" value="UniProtKB-KW"/>
</dbReference>
<keyword evidence="13" id="KW-1185">Reference proteome</keyword>
<dbReference type="Gene3D" id="2.30.30.280">
    <property type="entry name" value="Adenine nucleotide alpha hydrolases-like domains"/>
    <property type="match status" value="1"/>
</dbReference>
<evidence type="ECO:0000259" key="11">
    <source>
        <dbReference type="Pfam" id="PF20259"/>
    </source>
</evidence>
<feature type="domain" description="tRNA-specific 2-thiouridylase MnmA-like C-terminal" evidence="10">
    <location>
        <begin position="285"/>
        <end position="358"/>
    </location>
</feature>
<reference evidence="12" key="1">
    <citation type="submission" date="2013-04" db="EMBL/GenBank/DDBJ databases">
        <title>Comparative Genomics of Relapsing Fever Spirochetes.</title>
        <authorList>
            <person name="Schwan T.G."/>
            <person name="Raffel S.J."/>
            <person name="Porcella S.F."/>
            <person name="Martens C.A."/>
            <person name="Bruno D.P."/>
            <person name="Ricklefs S.M."/>
            <person name="Barbian K.B."/>
        </authorList>
    </citation>
    <scope>NUCLEOTIDE SEQUENCE [LARGE SCALE GENOMIC DNA]</scope>
    <source>
        <strain evidence="12">Co53</strain>
    </source>
</reference>
<evidence type="ECO:0000256" key="4">
    <source>
        <dbReference type="ARBA" id="ARBA00022741"/>
    </source>
</evidence>
<evidence type="ECO:0000256" key="9">
    <source>
        <dbReference type="HAMAP-Rule" id="MF_00144"/>
    </source>
</evidence>
<dbReference type="CDD" id="cd01998">
    <property type="entry name" value="MnmA_TRMU-like"/>
    <property type="match status" value="1"/>
</dbReference>
<evidence type="ECO:0000256" key="5">
    <source>
        <dbReference type="ARBA" id="ARBA00022840"/>
    </source>
</evidence>
<dbReference type="Proteomes" id="UP000019330">
    <property type="component" value="Chromosome"/>
</dbReference>
<feature type="binding site" evidence="9">
    <location>
        <position position="132"/>
    </location>
    <ligand>
        <name>ATP</name>
        <dbReference type="ChEBI" id="CHEBI:30616"/>
    </ligand>
</feature>
<dbReference type="FunFam" id="2.30.30.280:FF:000001">
    <property type="entry name" value="tRNA-specific 2-thiouridylase MnmA"/>
    <property type="match status" value="1"/>
</dbReference>
<dbReference type="PATRIC" id="fig|1313292.3.peg.737"/>
<dbReference type="Pfam" id="PF20258">
    <property type="entry name" value="tRNA_Me_trans_C"/>
    <property type="match status" value="1"/>
</dbReference>
<dbReference type="eggNOG" id="COG0482">
    <property type="taxonomic scope" value="Bacteria"/>
</dbReference>
<evidence type="ECO:0000256" key="3">
    <source>
        <dbReference type="ARBA" id="ARBA00022694"/>
    </source>
</evidence>
<dbReference type="GO" id="GO:0006400">
    <property type="term" value="P:tRNA modification"/>
    <property type="evidence" value="ECO:0007669"/>
    <property type="project" value="UniProtKB-UniRule"/>
</dbReference>
<evidence type="ECO:0000256" key="2">
    <source>
        <dbReference type="ARBA" id="ARBA00022679"/>
    </source>
</evidence>
<dbReference type="HOGENOM" id="CLU_035188_1_0_12"/>
<comment type="catalytic activity">
    <reaction evidence="8 9">
        <text>S-sulfanyl-L-cysteinyl-[protein] + uridine(34) in tRNA + AH2 + ATP = 2-thiouridine(34) in tRNA + L-cysteinyl-[protein] + A + AMP + diphosphate + H(+)</text>
        <dbReference type="Rhea" id="RHEA:47032"/>
        <dbReference type="Rhea" id="RHEA-COMP:10131"/>
        <dbReference type="Rhea" id="RHEA-COMP:11726"/>
        <dbReference type="Rhea" id="RHEA-COMP:11727"/>
        <dbReference type="Rhea" id="RHEA-COMP:11728"/>
        <dbReference type="ChEBI" id="CHEBI:13193"/>
        <dbReference type="ChEBI" id="CHEBI:15378"/>
        <dbReference type="ChEBI" id="CHEBI:17499"/>
        <dbReference type="ChEBI" id="CHEBI:29950"/>
        <dbReference type="ChEBI" id="CHEBI:30616"/>
        <dbReference type="ChEBI" id="CHEBI:33019"/>
        <dbReference type="ChEBI" id="CHEBI:61963"/>
        <dbReference type="ChEBI" id="CHEBI:65315"/>
        <dbReference type="ChEBI" id="CHEBI:87170"/>
        <dbReference type="ChEBI" id="CHEBI:456215"/>
        <dbReference type="EC" id="2.8.1.13"/>
    </reaction>
</comment>
<keyword evidence="12" id="KW-0489">Methyltransferase</keyword>
<dbReference type="STRING" id="1313292.BCO_0047300"/>
<dbReference type="GO" id="GO:0008168">
    <property type="term" value="F:methyltransferase activity"/>
    <property type="evidence" value="ECO:0007669"/>
    <property type="project" value="UniProtKB-KW"/>
</dbReference>
<dbReference type="Pfam" id="PF20259">
    <property type="entry name" value="tRNA_Me_trans_M"/>
    <property type="match status" value="1"/>
</dbReference>
<feature type="site" description="Interaction with tRNA" evidence="9">
    <location>
        <position position="342"/>
    </location>
</feature>
<dbReference type="GO" id="GO:0005737">
    <property type="term" value="C:cytoplasm"/>
    <property type="evidence" value="ECO:0007669"/>
    <property type="project" value="UniProtKB-SubCell"/>
</dbReference>
<keyword evidence="1 9" id="KW-0820">tRNA-binding</keyword>
<feature type="region of interest" description="Interaction with tRNA" evidence="9">
    <location>
        <begin position="154"/>
        <end position="156"/>
    </location>
</feature>
<proteinExistence type="inferred from homology"/>
<dbReference type="InterPro" id="IPR046884">
    <property type="entry name" value="MnmA-like_central"/>
</dbReference>
<dbReference type="Gene3D" id="3.40.50.620">
    <property type="entry name" value="HUPs"/>
    <property type="match status" value="1"/>
</dbReference>
<feature type="binding site" evidence="9">
    <location>
        <begin position="15"/>
        <end position="22"/>
    </location>
    <ligand>
        <name>ATP</name>
        <dbReference type="ChEBI" id="CHEBI:30616"/>
    </ligand>
</feature>
<evidence type="ECO:0000256" key="7">
    <source>
        <dbReference type="ARBA" id="ARBA00023157"/>
    </source>
</evidence>
<name>W5SVE0_9SPIR</name>
<dbReference type="GO" id="GO:0005524">
    <property type="term" value="F:ATP binding"/>
    <property type="evidence" value="ECO:0007669"/>
    <property type="project" value="UniProtKB-KW"/>
</dbReference>
<protein>
    <recommendedName>
        <fullName evidence="9">tRNA-specific 2-thiouridylase MnmA</fullName>
        <ecNumber evidence="9">2.8.1.13</ecNumber>
    </recommendedName>
</protein>
<dbReference type="SUPFAM" id="SSF52402">
    <property type="entry name" value="Adenine nucleotide alpha hydrolases-like"/>
    <property type="match status" value="1"/>
</dbReference>
<keyword evidence="9" id="KW-0963">Cytoplasm</keyword>
<dbReference type="EMBL" id="CP005745">
    <property type="protein sequence ID" value="AHH10875.1"/>
    <property type="molecule type" value="Genomic_DNA"/>
</dbReference>
<organism evidence="12 13">
    <name type="scientific">Borrelia coriaceae ATCC 43381</name>
    <dbReference type="NCBI Taxonomy" id="1408429"/>
    <lineage>
        <taxon>Bacteria</taxon>
        <taxon>Pseudomonadati</taxon>
        <taxon>Spirochaetota</taxon>
        <taxon>Spirochaetia</taxon>
        <taxon>Spirochaetales</taxon>
        <taxon>Borreliaceae</taxon>
        <taxon>Borrelia</taxon>
    </lineage>
</organism>
<feature type="active site" description="Nucleophile" evidence="9">
    <location>
        <position position="109"/>
    </location>
</feature>
<gene>
    <name evidence="9" type="primary">mnmA</name>
    <name evidence="12" type="ORF">BCO_0047300</name>
</gene>
<dbReference type="InterPro" id="IPR046885">
    <property type="entry name" value="MnmA-like_C"/>
</dbReference>
<dbReference type="GO" id="GO:0032259">
    <property type="term" value="P:methylation"/>
    <property type="evidence" value="ECO:0007669"/>
    <property type="project" value="UniProtKB-KW"/>
</dbReference>
<keyword evidence="5 9" id="KW-0067">ATP-binding</keyword>
<dbReference type="NCBIfam" id="TIGR00420">
    <property type="entry name" value="trmU"/>
    <property type="match status" value="1"/>
</dbReference>
<keyword evidence="7" id="KW-1015">Disulfide bond</keyword>
<dbReference type="InterPro" id="IPR014729">
    <property type="entry name" value="Rossmann-like_a/b/a_fold"/>
</dbReference>
<dbReference type="EC" id="2.8.1.13" evidence="9"/>
<keyword evidence="6 9" id="KW-0694">RNA-binding</keyword>
<dbReference type="GO" id="GO:0103016">
    <property type="term" value="F:tRNA-uridine 2-sulfurtransferase activity"/>
    <property type="evidence" value="ECO:0007669"/>
    <property type="project" value="UniProtKB-EC"/>
</dbReference>
<evidence type="ECO:0000259" key="10">
    <source>
        <dbReference type="Pfam" id="PF20258"/>
    </source>
</evidence>
<evidence type="ECO:0000313" key="12">
    <source>
        <dbReference type="EMBL" id="AHH10875.1"/>
    </source>
</evidence>
<evidence type="ECO:0000313" key="13">
    <source>
        <dbReference type="Proteomes" id="UP000019330"/>
    </source>
</evidence>
<dbReference type="AlphaFoldDB" id="W5SVE0"/>
<keyword evidence="4 9" id="KW-0547">Nucleotide-binding</keyword>
<comment type="caution">
    <text evidence="9">Lacks conserved residue(s) required for the propagation of feature annotation.</text>
</comment>
<feature type="domain" description="tRNA-specific 2-thiouridylase MnmA-like central" evidence="11">
    <location>
        <begin position="213"/>
        <end position="274"/>
    </location>
</feature>
<dbReference type="PANTHER" id="PTHR43052">
    <property type="match status" value="1"/>
</dbReference>
<evidence type="ECO:0000256" key="6">
    <source>
        <dbReference type="ARBA" id="ARBA00022884"/>
    </source>
</evidence>
<comment type="similarity">
    <text evidence="9">Belongs to the MnmA/TRMU family.</text>
</comment>
<dbReference type="Pfam" id="PF03054">
    <property type="entry name" value="tRNA_Me_trans"/>
    <property type="match status" value="1"/>
</dbReference>
<dbReference type="InterPro" id="IPR004506">
    <property type="entry name" value="MnmA-like"/>
</dbReference>
<comment type="function">
    <text evidence="9">Catalyzes the 2-thiolation of uridine at the wobble position (U34) of tRNA, leading to the formation of s(2)U34.</text>
</comment>
<dbReference type="Gene3D" id="2.40.30.10">
    <property type="entry name" value="Translation factors"/>
    <property type="match status" value="1"/>
</dbReference>
<evidence type="ECO:0000256" key="1">
    <source>
        <dbReference type="ARBA" id="ARBA00022555"/>
    </source>
</evidence>
<evidence type="ECO:0000256" key="8">
    <source>
        <dbReference type="ARBA" id="ARBA00051542"/>
    </source>
</evidence>
<keyword evidence="2 9" id="KW-0808">Transferase</keyword>
<dbReference type="InterPro" id="IPR023382">
    <property type="entry name" value="MnmA-like_central_sf"/>
</dbReference>
<accession>W5SVE0</accession>
<sequence length="363" mass="42370">MIERKEKQIMKIAVLLSGGVDSSVALYTMIQKGYKNIKCYYLKIWLEDELSYIGDCPWKEDINYVETVCKKFNIPYEIISLQDEYYDRVVTYAIEELKIGNTPSPDIFCNQRIKFGAFFDKINENYDLIVTGHYAKIENINNYHRLKQAKDKIKDQSYFLSHLSREQISKLHFPLGDLLKTAIRQIAHKIDLPNKNRKDSQGICFLGKIKYDEFIKYHLGELKGNIIEQETGKILGTHNGYWFFTIGQRKGIKLSHGPWFVIEKDIQNNVIYVSNSTNYLKQGKKQFLVHQTNWINKPLNNHDLSAKIRHGEKKIKCKIEMLNNDIIKVDLEEEDYGISPGQFCIFYQEDECLGGAKILKTLI</sequence>
<dbReference type="HAMAP" id="MF_00144">
    <property type="entry name" value="tRNA_thiouridyl_MnmA"/>
    <property type="match status" value="1"/>
</dbReference>
<keyword evidence="3 9" id="KW-0819">tRNA processing</keyword>
<feature type="binding site" evidence="9">
    <location>
        <position position="42"/>
    </location>
    <ligand>
        <name>ATP</name>
        <dbReference type="ChEBI" id="CHEBI:30616"/>
    </ligand>
</feature>
<dbReference type="PANTHER" id="PTHR43052:SF1">
    <property type="entry name" value="TRNA-5-TAURINOMETHYLURIDINE 2-SULFURTRANSFERASE"/>
    <property type="match status" value="1"/>
</dbReference>